<dbReference type="PANTHER" id="PTHR42928:SF5">
    <property type="entry name" value="BLR1237 PROTEIN"/>
    <property type="match status" value="1"/>
</dbReference>
<organism evidence="2 3">
    <name type="scientific">Neoroseomonas terrae</name>
    <dbReference type="NCBI Taxonomy" id="424799"/>
    <lineage>
        <taxon>Bacteria</taxon>
        <taxon>Pseudomonadati</taxon>
        <taxon>Pseudomonadota</taxon>
        <taxon>Alphaproteobacteria</taxon>
        <taxon>Acetobacterales</taxon>
        <taxon>Acetobacteraceae</taxon>
        <taxon>Neoroseomonas</taxon>
    </lineage>
</organism>
<keyword evidence="3" id="KW-1185">Reference proteome</keyword>
<dbReference type="SUPFAM" id="SSF53850">
    <property type="entry name" value="Periplasmic binding protein-like II"/>
    <property type="match status" value="1"/>
</dbReference>
<name>A0ABS5EJA3_9PROT</name>
<dbReference type="PANTHER" id="PTHR42928">
    <property type="entry name" value="TRICARBOXYLATE-BINDING PROTEIN"/>
    <property type="match status" value="1"/>
</dbReference>
<evidence type="ECO:0000313" key="3">
    <source>
        <dbReference type="Proteomes" id="UP000698752"/>
    </source>
</evidence>
<evidence type="ECO:0000313" key="2">
    <source>
        <dbReference type="EMBL" id="MBR0651107.1"/>
    </source>
</evidence>
<proteinExistence type="inferred from homology"/>
<dbReference type="InterPro" id="IPR005064">
    <property type="entry name" value="BUG"/>
</dbReference>
<dbReference type="Gene3D" id="3.40.190.10">
    <property type="entry name" value="Periplasmic binding protein-like II"/>
    <property type="match status" value="1"/>
</dbReference>
<dbReference type="Pfam" id="PF03401">
    <property type="entry name" value="TctC"/>
    <property type="match status" value="1"/>
</dbReference>
<dbReference type="CDD" id="cd13578">
    <property type="entry name" value="PBP2_Bug27"/>
    <property type="match status" value="1"/>
</dbReference>
<dbReference type="EMBL" id="JAAEDI010000016">
    <property type="protein sequence ID" value="MBR0651107.1"/>
    <property type="molecule type" value="Genomic_DNA"/>
</dbReference>
<comment type="similarity">
    <text evidence="1">Belongs to the UPF0065 (bug) family.</text>
</comment>
<comment type="caution">
    <text evidence="2">The sequence shown here is derived from an EMBL/GenBank/DDBJ whole genome shotgun (WGS) entry which is preliminary data.</text>
</comment>
<gene>
    <name evidence="2" type="ORF">GXW78_15655</name>
</gene>
<dbReference type="Proteomes" id="UP000698752">
    <property type="component" value="Unassembled WGS sequence"/>
</dbReference>
<protein>
    <submittedName>
        <fullName evidence="2">Tripartite tricarboxylate transporter substrate binding protein</fullName>
    </submittedName>
</protein>
<sequence>MFGPLFRASVSARWPSGEIERMMDSSTSRRRLFTGATGFVAASFFPADARAQAGYPDRPITLVDGFVPGGGSDIVARLLASKLRSELGQPVVVENRPGASGTVAMAGVLRSRPDGYTLAIGTISSLSVLPQVMAHKPYDPLADLTPILLVASVPQVVVVNENSPFRTLRELLDYAKANPSKLNFASSGIATSQHLAGELLARAAGVEMTHVPYRGSGQALADLMAGQVDLNVDTLPTNLPHIRGGKLRALAVTTPERVEWLPDVATVAELGFPGFDRKVWYMIVGPAGLPAPIVNRLASALNAALAAPEVAQRLRESGFMLGGGTPASAAALLRTENESNAAIARAASISVD</sequence>
<accession>A0ABS5EJA3</accession>
<dbReference type="InterPro" id="IPR042100">
    <property type="entry name" value="Bug_dom1"/>
</dbReference>
<evidence type="ECO:0000256" key="1">
    <source>
        <dbReference type="ARBA" id="ARBA00006987"/>
    </source>
</evidence>
<dbReference type="PIRSF" id="PIRSF017082">
    <property type="entry name" value="YflP"/>
    <property type="match status" value="1"/>
</dbReference>
<dbReference type="Gene3D" id="3.40.190.150">
    <property type="entry name" value="Bordetella uptake gene, domain 1"/>
    <property type="match status" value="1"/>
</dbReference>
<reference evidence="3" key="1">
    <citation type="journal article" date="2021" name="Syst. Appl. Microbiol.">
        <title>Roseomonas hellenica sp. nov., isolated from roots of wild-growing Alkanna tinctoria.</title>
        <authorList>
            <person name="Rat A."/>
            <person name="Naranjo H.D."/>
            <person name="Lebbe L."/>
            <person name="Cnockaert M."/>
            <person name="Krigas N."/>
            <person name="Grigoriadou K."/>
            <person name="Maloupa E."/>
            <person name="Willems A."/>
        </authorList>
    </citation>
    <scope>NUCLEOTIDE SEQUENCE [LARGE SCALE GENOMIC DNA]</scope>
    <source>
        <strain evidence="3">LMG 31159</strain>
    </source>
</reference>